<reference evidence="3" key="1">
    <citation type="journal article" date="2008" name="J. Bacteriol.">
        <title>Genome sequence of the fish pathogen Renibacterium salmoninarum suggests reductive evolution away from an environmental Arthrobacter ancestor.</title>
        <authorList>
            <person name="Wiens G.D."/>
            <person name="Rockey D.D."/>
            <person name="Wu Z."/>
            <person name="Chang J."/>
            <person name="Levy R."/>
            <person name="Crane S."/>
            <person name="Chen D.S."/>
            <person name="Capri G.R."/>
            <person name="Burnett J.R."/>
            <person name="Sudheesh P.S."/>
            <person name="Schipma M.J."/>
            <person name="Burd H."/>
            <person name="Bhattacharyya A."/>
            <person name="Rhodes L.D."/>
            <person name="Kaul R."/>
            <person name="Strom M.S."/>
        </authorList>
    </citation>
    <scope>NUCLEOTIDE SEQUENCE [LARGE SCALE GENOMIC DNA]</scope>
    <source>
        <strain evidence="3">ATCC 33209 / DSM 20767 / JCM 11484 / NBRC 15589 / NCIMB 2235</strain>
    </source>
</reference>
<dbReference type="Gene3D" id="3.20.20.140">
    <property type="entry name" value="Metal-dependent hydrolases"/>
    <property type="match status" value="1"/>
</dbReference>
<keyword evidence="2" id="KW-0378">Hydrolase</keyword>
<dbReference type="InterPro" id="IPR006680">
    <property type="entry name" value="Amidohydro-rel"/>
</dbReference>
<organism evidence="2 3">
    <name type="scientific">Renibacterium salmoninarum (strain ATCC 33209 / DSM 20767 / JCM 11484 / NBRC 15589 / NCIMB 2235)</name>
    <dbReference type="NCBI Taxonomy" id="288705"/>
    <lineage>
        <taxon>Bacteria</taxon>
        <taxon>Bacillati</taxon>
        <taxon>Actinomycetota</taxon>
        <taxon>Actinomycetes</taxon>
        <taxon>Micrococcales</taxon>
        <taxon>Micrococcaceae</taxon>
        <taxon>Renibacterium</taxon>
    </lineage>
</organism>
<dbReference type="EMBL" id="CP000910">
    <property type="protein sequence ID" value="ABY22646.1"/>
    <property type="molecule type" value="Genomic_DNA"/>
</dbReference>
<dbReference type="PANTHER" id="PTHR43135">
    <property type="entry name" value="ALPHA-D-RIBOSE 1-METHYLPHOSPHONATE 5-TRIPHOSPHATE DIPHOSPHATASE"/>
    <property type="match status" value="1"/>
</dbReference>
<dbReference type="AlphaFoldDB" id="A9WQK4"/>
<evidence type="ECO:0000313" key="2">
    <source>
        <dbReference type="EMBL" id="ABY22646.1"/>
    </source>
</evidence>
<dbReference type="KEGG" id="rsa:RSal33209_0903"/>
<dbReference type="SUPFAM" id="SSF51556">
    <property type="entry name" value="Metallo-dependent hydrolases"/>
    <property type="match status" value="1"/>
</dbReference>
<dbReference type="InterPro" id="IPR011059">
    <property type="entry name" value="Metal-dep_hydrolase_composite"/>
</dbReference>
<dbReference type="Pfam" id="PF01979">
    <property type="entry name" value="Amidohydro_1"/>
    <property type="match status" value="1"/>
</dbReference>
<dbReference type="SUPFAM" id="SSF51338">
    <property type="entry name" value="Composite domain of metallo-dependent hydrolases"/>
    <property type="match status" value="1"/>
</dbReference>
<evidence type="ECO:0000313" key="3">
    <source>
        <dbReference type="Proteomes" id="UP000002007"/>
    </source>
</evidence>
<dbReference type="STRING" id="288705.RSal33209_0903"/>
<protein>
    <submittedName>
        <fullName evidence="2">Putative amidohydrolase</fullName>
    </submittedName>
</protein>
<keyword evidence="3" id="KW-1185">Reference proteome</keyword>
<feature type="domain" description="Amidohydrolase-related" evidence="1">
    <location>
        <begin position="61"/>
        <end position="383"/>
    </location>
</feature>
<accession>A9WQK4</accession>
<dbReference type="CDD" id="cd01309">
    <property type="entry name" value="Met_dep_hydrolase_C"/>
    <property type="match status" value="1"/>
</dbReference>
<dbReference type="PANTHER" id="PTHR43135:SF3">
    <property type="entry name" value="ALPHA-D-RIBOSE 1-METHYLPHOSPHONATE 5-TRIPHOSPHATE DIPHOSPHATASE"/>
    <property type="match status" value="1"/>
</dbReference>
<dbReference type="Proteomes" id="UP000002007">
    <property type="component" value="Chromosome"/>
</dbReference>
<evidence type="ECO:0000259" key="1">
    <source>
        <dbReference type="Pfam" id="PF01979"/>
    </source>
</evidence>
<dbReference type="InterPro" id="IPR032466">
    <property type="entry name" value="Metal_Hydrolase"/>
</dbReference>
<dbReference type="InterPro" id="IPR051781">
    <property type="entry name" value="Metallo-dep_Hydrolase"/>
</dbReference>
<sequence length="405" mass="43369">MPTKPTKSSSTLAIFNAHIVPVTGEAFDGGVIVKAGKITDIGLSLKAPRGAEVIDAEGQWLVPGFIDAHTHLGVHEEAEGAMGNDTNEMTDPIMAAVRALDAINPREMGFGDALAGGITTVNVNPGSGNPVGGLAVALHTHGGYVDEMVLRSPSGLKAALGENPKRVYGEKKQTPSTRLGAALVIRKAFQEARDYLDTPAKDRKGKDLKLEALGMVLRREIPWRQHAHRADDIATAVRIAEEFGYELVIDHGTEAHLLAPMLAEKKIPVLIGPLFTSRSKMELRNRSLANPGKLAAAGVEISIITDHPVVPIHFLVHQATLAIKEGLDRDTALRSITINPAKVLGLADRIGSLETGKDADFVLWSGDPLDVMQRAQQVFIAGKSVYHYDAETRQGVVASREMTGL</sequence>
<dbReference type="RefSeq" id="WP_012244341.1">
    <property type="nucleotide sequence ID" value="NC_010168.1"/>
</dbReference>
<name>A9WQK4_RENSM</name>
<dbReference type="HOGENOM" id="CLU_046987_0_0_11"/>
<proteinExistence type="predicted"/>
<dbReference type="eggNOG" id="COG1228">
    <property type="taxonomic scope" value="Bacteria"/>
</dbReference>
<dbReference type="GO" id="GO:0016810">
    <property type="term" value="F:hydrolase activity, acting on carbon-nitrogen (but not peptide) bonds"/>
    <property type="evidence" value="ECO:0007669"/>
    <property type="project" value="InterPro"/>
</dbReference>
<gene>
    <name evidence="2" type="ordered locus">RSal33209_0903</name>
</gene>